<comment type="caution">
    <text evidence="2">The sequence shown here is derived from an EMBL/GenBank/DDBJ whole genome shotgun (WGS) entry which is preliminary data.</text>
</comment>
<evidence type="ECO:0000313" key="2">
    <source>
        <dbReference type="EMBL" id="MBC8588777.1"/>
    </source>
</evidence>
<dbReference type="Proteomes" id="UP000601171">
    <property type="component" value="Unassembled WGS sequence"/>
</dbReference>
<evidence type="ECO:0000313" key="3">
    <source>
        <dbReference type="Proteomes" id="UP000601171"/>
    </source>
</evidence>
<dbReference type="EMBL" id="JACRTG010000027">
    <property type="protein sequence ID" value="MBC8588777.1"/>
    <property type="molecule type" value="Genomic_DNA"/>
</dbReference>
<dbReference type="InterPro" id="IPR014238">
    <property type="entry name" value="Spore_YlmC/YmxH"/>
</dbReference>
<sequence length="80" mass="8900">MKLSELGEKEVVNLNNGGRLGILADSDLIIEEKTGKILSLIAPDRRFSSKLFGIEKNGIEIPWDAIRKIGYDMIIVELDS</sequence>
<dbReference type="RefSeq" id="WP_262430233.1">
    <property type="nucleotide sequence ID" value="NZ_JACRTG010000027.1"/>
</dbReference>
<dbReference type="Gene3D" id="2.30.30.240">
    <property type="entry name" value="PRC-barrel domain"/>
    <property type="match status" value="1"/>
</dbReference>
<feature type="domain" description="PRC-barrel" evidence="1">
    <location>
        <begin position="2"/>
        <end position="77"/>
    </location>
</feature>
<proteinExistence type="predicted"/>
<gene>
    <name evidence="2" type="ORF">H8707_11170</name>
</gene>
<accession>A0A926IFR3</accession>
<evidence type="ECO:0000259" key="1">
    <source>
        <dbReference type="Pfam" id="PF05239"/>
    </source>
</evidence>
<dbReference type="PANTHER" id="PTHR40061:SF1">
    <property type="entry name" value="SPORULATION PROTEIN YLMC-RELATED"/>
    <property type="match status" value="1"/>
</dbReference>
<organism evidence="2 3">
    <name type="scientific">Paratissierella segnis</name>
    <dbReference type="NCBI Taxonomy" id="2763679"/>
    <lineage>
        <taxon>Bacteria</taxon>
        <taxon>Bacillati</taxon>
        <taxon>Bacillota</taxon>
        <taxon>Tissierellia</taxon>
        <taxon>Tissierellales</taxon>
        <taxon>Tissierellaceae</taxon>
        <taxon>Paratissierella</taxon>
    </lineage>
</organism>
<dbReference type="PANTHER" id="PTHR40061">
    <property type="entry name" value="SPORULATION PROTEIN YLMC-RELATED"/>
    <property type="match status" value="1"/>
</dbReference>
<protein>
    <submittedName>
        <fullName evidence="2">YlmC/YmxH family sporulation protein</fullName>
    </submittedName>
</protein>
<dbReference type="NCBIfam" id="TIGR02888">
    <property type="entry name" value="spore_YlmC_YmxH"/>
    <property type="match status" value="1"/>
</dbReference>
<dbReference type="InterPro" id="IPR027275">
    <property type="entry name" value="PRC-brl_dom"/>
</dbReference>
<dbReference type="InterPro" id="IPR011033">
    <property type="entry name" value="PRC_barrel-like_sf"/>
</dbReference>
<dbReference type="Pfam" id="PF05239">
    <property type="entry name" value="PRC"/>
    <property type="match status" value="1"/>
</dbReference>
<keyword evidence="3" id="KW-1185">Reference proteome</keyword>
<dbReference type="SUPFAM" id="SSF50346">
    <property type="entry name" value="PRC-barrel domain"/>
    <property type="match status" value="1"/>
</dbReference>
<name>A0A926IFR3_9FIRM</name>
<dbReference type="AlphaFoldDB" id="A0A926IFR3"/>
<reference evidence="2" key="1">
    <citation type="submission" date="2020-08" db="EMBL/GenBank/DDBJ databases">
        <title>Genome public.</title>
        <authorList>
            <person name="Liu C."/>
            <person name="Sun Q."/>
        </authorList>
    </citation>
    <scope>NUCLEOTIDE SEQUENCE</scope>
    <source>
        <strain evidence="2">BX21</strain>
    </source>
</reference>